<dbReference type="GO" id="GO:0020037">
    <property type="term" value="F:heme binding"/>
    <property type="evidence" value="ECO:0007669"/>
    <property type="project" value="InterPro"/>
</dbReference>
<evidence type="ECO:0000256" key="6">
    <source>
        <dbReference type="ARBA" id="ARBA00023004"/>
    </source>
</evidence>
<evidence type="ECO:0000256" key="2">
    <source>
        <dbReference type="ARBA" id="ARBA00010617"/>
    </source>
</evidence>
<evidence type="ECO:0000256" key="3">
    <source>
        <dbReference type="ARBA" id="ARBA00022617"/>
    </source>
</evidence>
<dbReference type="GO" id="GO:0004497">
    <property type="term" value="F:monooxygenase activity"/>
    <property type="evidence" value="ECO:0007669"/>
    <property type="project" value="UniProtKB-KW"/>
</dbReference>
<comment type="caution">
    <text evidence="8">The sequence shown here is derived from an EMBL/GenBank/DDBJ whole genome shotgun (WGS) entry which is preliminary data.</text>
</comment>
<dbReference type="Gene3D" id="1.10.630.10">
    <property type="entry name" value="Cytochrome P450"/>
    <property type="match status" value="1"/>
</dbReference>
<feature type="non-terminal residue" evidence="8">
    <location>
        <position position="150"/>
    </location>
</feature>
<reference evidence="8 9" key="1">
    <citation type="submission" date="2016-03" db="EMBL/GenBank/DDBJ databases">
        <title>Comparative genomics of the ectomycorrhizal sister species Rhizopogon vinicolor and Rhizopogon vesiculosus (Basidiomycota: Boletales) reveals a divergence of the mating type B locus.</title>
        <authorList>
            <person name="Mujic A.B."/>
            <person name="Kuo A."/>
            <person name="Tritt A."/>
            <person name="Lipzen A."/>
            <person name="Chen C."/>
            <person name="Johnson J."/>
            <person name="Sharma A."/>
            <person name="Barry K."/>
            <person name="Grigoriev I.V."/>
            <person name="Spatafora J.W."/>
        </authorList>
    </citation>
    <scope>NUCLEOTIDE SEQUENCE [LARGE SCALE GENOMIC DNA]</scope>
    <source>
        <strain evidence="8 9">AM-OR11-056</strain>
    </source>
</reference>
<dbReference type="OrthoDB" id="2789670at2759"/>
<dbReference type="SUPFAM" id="SSF48264">
    <property type="entry name" value="Cytochrome P450"/>
    <property type="match status" value="1"/>
</dbReference>
<dbReference type="InterPro" id="IPR036396">
    <property type="entry name" value="Cyt_P450_sf"/>
</dbReference>
<keyword evidence="7" id="KW-0503">Monooxygenase</keyword>
<evidence type="ECO:0000256" key="7">
    <source>
        <dbReference type="ARBA" id="ARBA00023033"/>
    </source>
</evidence>
<dbReference type="InterPro" id="IPR050364">
    <property type="entry name" value="Cytochrome_P450_fung"/>
</dbReference>
<dbReference type="PANTHER" id="PTHR46300">
    <property type="entry name" value="P450, PUTATIVE (EUROFUNG)-RELATED-RELATED"/>
    <property type="match status" value="1"/>
</dbReference>
<dbReference type="GO" id="GO:0016705">
    <property type="term" value="F:oxidoreductase activity, acting on paired donors, with incorporation or reduction of molecular oxygen"/>
    <property type="evidence" value="ECO:0007669"/>
    <property type="project" value="InterPro"/>
</dbReference>
<evidence type="ECO:0000256" key="1">
    <source>
        <dbReference type="ARBA" id="ARBA00001971"/>
    </source>
</evidence>
<protein>
    <submittedName>
        <fullName evidence="8">Uncharacterized protein</fullName>
    </submittedName>
</protein>
<keyword evidence="9" id="KW-1185">Reference proteome</keyword>
<comment type="cofactor">
    <cofactor evidence="1">
        <name>heme</name>
        <dbReference type="ChEBI" id="CHEBI:30413"/>
    </cofactor>
</comment>
<accession>A0A1J8Q7G1</accession>
<dbReference type="STRING" id="180088.A0A1J8Q7G1"/>
<name>A0A1J8Q7G1_9AGAM</name>
<keyword evidence="6" id="KW-0408">Iron</keyword>
<keyword evidence="4" id="KW-0479">Metal-binding</keyword>
<proteinExistence type="inferred from homology"/>
<sequence>MEILDKKSSIYSDRPVFPMAELVGLKEVLTMLPYGDSLRSSRKHFQRLIGSRAAVKVFHPIEEIETHRFLKRVLAEPGELMKHVQHTAGAVILRISYGYEVQEKNDPFVDLADRAVVIFSESSAPGAWMVNIIPSLAKVPEWFPGAGFKR</sequence>
<keyword evidence="3" id="KW-0349">Heme</keyword>
<evidence type="ECO:0000313" key="9">
    <source>
        <dbReference type="Proteomes" id="UP000183567"/>
    </source>
</evidence>
<gene>
    <name evidence="8" type="ORF">AZE42_09067</name>
</gene>
<evidence type="ECO:0000256" key="4">
    <source>
        <dbReference type="ARBA" id="ARBA00022723"/>
    </source>
</evidence>
<dbReference type="PANTHER" id="PTHR46300:SF7">
    <property type="entry name" value="P450, PUTATIVE (EUROFUNG)-RELATED"/>
    <property type="match status" value="1"/>
</dbReference>
<evidence type="ECO:0000313" key="8">
    <source>
        <dbReference type="EMBL" id="OJA15899.1"/>
    </source>
</evidence>
<dbReference type="GO" id="GO:0005506">
    <property type="term" value="F:iron ion binding"/>
    <property type="evidence" value="ECO:0007669"/>
    <property type="project" value="InterPro"/>
</dbReference>
<organism evidence="8 9">
    <name type="scientific">Rhizopogon vesiculosus</name>
    <dbReference type="NCBI Taxonomy" id="180088"/>
    <lineage>
        <taxon>Eukaryota</taxon>
        <taxon>Fungi</taxon>
        <taxon>Dikarya</taxon>
        <taxon>Basidiomycota</taxon>
        <taxon>Agaricomycotina</taxon>
        <taxon>Agaricomycetes</taxon>
        <taxon>Agaricomycetidae</taxon>
        <taxon>Boletales</taxon>
        <taxon>Suillineae</taxon>
        <taxon>Rhizopogonaceae</taxon>
        <taxon>Rhizopogon</taxon>
    </lineage>
</organism>
<dbReference type="EMBL" id="LVVM01002807">
    <property type="protein sequence ID" value="OJA15899.1"/>
    <property type="molecule type" value="Genomic_DNA"/>
</dbReference>
<keyword evidence="5" id="KW-0560">Oxidoreductase</keyword>
<dbReference type="Proteomes" id="UP000183567">
    <property type="component" value="Unassembled WGS sequence"/>
</dbReference>
<evidence type="ECO:0000256" key="5">
    <source>
        <dbReference type="ARBA" id="ARBA00023002"/>
    </source>
</evidence>
<dbReference type="AlphaFoldDB" id="A0A1J8Q7G1"/>
<comment type="similarity">
    <text evidence="2">Belongs to the cytochrome P450 family.</text>
</comment>